<evidence type="ECO:0000256" key="11">
    <source>
        <dbReference type="ARBA" id="ARBA00046076"/>
    </source>
</evidence>
<dbReference type="GO" id="GO:0034453">
    <property type="term" value="P:microtubule anchoring"/>
    <property type="evidence" value="ECO:0007669"/>
    <property type="project" value="InterPro"/>
</dbReference>
<dbReference type="GO" id="GO:0005815">
    <property type="term" value="C:microtubule organizing center"/>
    <property type="evidence" value="ECO:0007669"/>
    <property type="project" value="InterPro"/>
</dbReference>
<dbReference type="AlphaFoldDB" id="A0AAD5X3I9"/>
<dbReference type="Proteomes" id="UP001212841">
    <property type="component" value="Unassembled WGS sequence"/>
</dbReference>
<keyword evidence="8" id="KW-0966">Cell projection</keyword>
<evidence type="ECO:0000256" key="9">
    <source>
        <dbReference type="ARBA" id="ARBA00041026"/>
    </source>
</evidence>
<comment type="similarity">
    <text evidence="3">Belongs to the CEP43 family.</text>
</comment>
<dbReference type="Gene3D" id="1.20.960.40">
    <property type="match status" value="1"/>
</dbReference>
<feature type="compositionally biased region" description="Acidic residues" evidence="13">
    <location>
        <begin position="133"/>
        <end position="147"/>
    </location>
</feature>
<dbReference type="InterPro" id="IPR006594">
    <property type="entry name" value="LisH"/>
</dbReference>
<keyword evidence="4" id="KW-0963">Cytoplasm</keyword>
<comment type="function">
    <text evidence="11">Required for anchoring microtubules to the centrosomes. Required for ciliation.</text>
</comment>
<evidence type="ECO:0000256" key="4">
    <source>
        <dbReference type="ARBA" id="ARBA00022490"/>
    </source>
</evidence>
<sequence length="147" mass="16720">MSSYDELKQEALTNRGVLTEITARVRAEVFDVIDGQEFSRPTPARESRLVNELIREYMQSNGYMHSLSVFTTESHLPKSTPSRTKLSQDLYIDPADYPDDVPLLYGLALKNLPPDTKSVSRQGEKRKEKEAGVDQEEDENEILDISK</sequence>
<evidence type="ECO:0000256" key="10">
    <source>
        <dbReference type="ARBA" id="ARBA00042293"/>
    </source>
</evidence>
<gene>
    <name evidence="15" type="ORF">HK097_001209</name>
</gene>
<protein>
    <recommendedName>
        <fullName evidence="9">Centrosomal protein 43</fullName>
    </recommendedName>
    <alternativeName>
        <fullName evidence="10">FGFR1 oncogene partner</fullName>
    </alternativeName>
</protein>
<keyword evidence="6" id="KW-0970">Cilium biogenesis/degradation</keyword>
<keyword evidence="5" id="KW-0597">Phosphoprotein</keyword>
<evidence type="ECO:0000313" key="16">
    <source>
        <dbReference type="Proteomes" id="UP001212841"/>
    </source>
</evidence>
<evidence type="ECO:0000256" key="1">
    <source>
        <dbReference type="ARBA" id="ARBA00004120"/>
    </source>
</evidence>
<evidence type="ECO:0000256" key="13">
    <source>
        <dbReference type="SAM" id="MobiDB-lite"/>
    </source>
</evidence>
<evidence type="ECO:0000313" key="15">
    <source>
        <dbReference type="EMBL" id="KAJ3054653.1"/>
    </source>
</evidence>
<dbReference type="PANTHER" id="PTHR15431:SF9">
    <property type="entry name" value="CENTROSOMAL PROTEIN 43"/>
    <property type="match status" value="1"/>
</dbReference>
<evidence type="ECO:0000256" key="2">
    <source>
        <dbReference type="ARBA" id="ARBA00004300"/>
    </source>
</evidence>
<evidence type="ECO:0000256" key="5">
    <source>
        <dbReference type="ARBA" id="ARBA00022553"/>
    </source>
</evidence>
<evidence type="ECO:0000256" key="7">
    <source>
        <dbReference type="ARBA" id="ARBA00023212"/>
    </source>
</evidence>
<keyword evidence="16" id="KW-1185">Reference proteome</keyword>
<dbReference type="SMART" id="SM00667">
    <property type="entry name" value="LisH"/>
    <property type="match status" value="1"/>
</dbReference>
<evidence type="ECO:0000256" key="12">
    <source>
        <dbReference type="ARBA" id="ARBA00046373"/>
    </source>
</evidence>
<dbReference type="EMBL" id="JADGJD010000123">
    <property type="protein sequence ID" value="KAJ3054653.1"/>
    <property type="molecule type" value="Genomic_DNA"/>
</dbReference>
<dbReference type="GO" id="GO:0030030">
    <property type="term" value="P:cell projection organization"/>
    <property type="evidence" value="ECO:0007669"/>
    <property type="project" value="UniProtKB-KW"/>
</dbReference>
<evidence type="ECO:0000256" key="3">
    <source>
        <dbReference type="ARBA" id="ARBA00005385"/>
    </source>
</evidence>
<dbReference type="Pfam" id="PF09398">
    <property type="entry name" value="FOP_dimer"/>
    <property type="match status" value="1"/>
</dbReference>
<feature type="region of interest" description="Disordered" evidence="13">
    <location>
        <begin position="111"/>
        <end position="147"/>
    </location>
</feature>
<proteinExistence type="inferred from homology"/>
<feature type="domain" description="FGFR1 oncogene partner (FOP) N-terminal dimerisation" evidence="14">
    <location>
        <begin position="45"/>
        <end position="107"/>
    </location>
</feature>
<evidence type="ECO:0000256" key="6">
    <source>
        <dbReference type="ARBA" id="ARBA00022794"/>
    </source>
</evidence>
<organism evidence="15 16">
    <name type="scientific">Rhizophlyctis rosea</name>
    <dbReference type="NCBI Taxonomy" id="64517"/>
    <lineage>
        <taxon>Eukaryota</taxon>
        <taxon>Fungi</taxon>
        <taxon>Fungi incertae sedis</taxon>
        <taxon>Chytridiomycota</taxon>
        <taxon>Chytridiomycota incertae sedis</taxon>
        <taxon>Chytridiomycetes</taxon>
        <taxon>Rhizophlyctidales</taxon>
        <taxon>Rhizophlyctidaceae</taxon>
        <taxon>Rhizophlyctis</taxon>
    </lineage>
</organism>
<reference evidence="15" key="1">
    <citation type="submission" date="2020-05" db="EMBL/GenBank/DDBJ databases">
        <title>Phylogenomic resolution of chytrid fungi.</title>
        <authorList>
            <person name="Stajich J.E."/>
            <person name="Amses K."/>
            <person name="Simmons R."/>
            <person name="Seto K."/>
            <person name="Myers J."/>
            <person name="Bonds A."/>
            <person name="Quandt C.A."/>
            <person name="Barry K."/>
            <person name="Liu P."/>
            <person name="Grigoriev I."/>
            <person name="Longcore J.E."/>
            <person name="James T.Y."/>
        </authorList>
    </citation>
    <scope>NUCLEOTIDE SEQUENCE</scope>
    <source>
        <strain evidence="15">JEL0318</strain>
    </source>
</reference>
<comment type="caution">
    <text evidence="15">The sequence shown here is derived from an EMBL/GenBank/DDBJ whole genome shotgun (WGS) entry which is preliminary data.</text>
</comment>
<dbReference type="InterPro" id="IPR018993">
    <property type="entry name" value="FOP_dimerisation-dom_N"/>
</dbReference>
<dbReference type="PROSITE" id="PS50896">
    <property type="entry name" value="LISH"/>
    <property type="match status" value="1"/>
</dbReference>
<evidence type="ECO:0000259" key="14">
    <source>
        <dbReference type="Pfam" id="PF09398"/>
    </source>
</evidence>
<keyword evidence="7" id="KW-0206">Cytoskeleton</keyword>
<comment type="subcellular location">
    <subcellularLocation>
        <location evidence="1">Cytoplasm</location>
        <location evidence="1">Cytoskeleton</location>
        <location evidence="1">Cilium basal body</location>
    </subcellularLocation>
    <subcellularLocation>
        <location evidence="2">Cytoplasm</location>
        <location evidence="2">Cytoskeleton</location>
        <location evidence="2">Microtubule organizing center</location>
        <location evidence="2">Centrosome</location>
    </subcellularLocation>
</comment>
<evidence type="ECO:0000256" key="8">
    <source>
        <dbReference type="ARBA" id="ARBA00023273"/>
    </source>
</evidence>
<dbReference type="PANTHER" id="PTHR15431">
    <property type="entry name" value="FGFR1 ONCOGENE PARTNER/LISH DOMAIN-CONTAINING PROTEIN"/>
    <property type="match status" value="1"/>
</dbReference>
<comment type="subunit">
    <text evidence="12">Homodimer. Part of a ternary complex that contains CEP350, CEP43 and MAPRE1. Interacts directly with CEP350 and MAPRE1. Interacts with CEP19. Interacts (via N-terminus) with CEP350 (via C-terminus).</text>
</comment>
<name>A0AAD5X3I9_9FUNG</name>
<accession>A0AAD5X3I9</accession>
<feature type="compositionally biased region" description="Basic and acidic residues" evidence="13">
    <location>
        <begin position="122"/>
        <end position="132"/>
    </location>
</feature>